<protein>
    <recommendedName>
        <fullName evidence="4">DUF2752 domain-containing protein</fullName>
    </recommendedName>
</protein>
<keyword evidence="1" id="KW-0472">Membrane</keyword>
<dbReference type="KEGG" id="lpav:PLANPX_4594"/>
<dbReference type="Pfam" id="PF10825">
    <property type="entry name" value="DUF2752"/>
    <property type="match status" value="1"/>
</dbReference>
<feature type="transmembrane region" description="Helical" evidence="1">
    <location>
        <begin position="12"/>
        <end position="30"/>
    </location>
</feature>
<feature type="transmembrane region" description="Helical" evidence="1">
    <location>
        <begin position="119"/>
        <end position="136"/>
    </location>
</feature>
<dbReference type="Proteomes" id="UP000326837">
    <property type="component" value="Chromosome"/>
</dbReference>
<reference evidence="3" key="1">
    <citation type="submission" date="2019-10" db="EMBL/GenBank/DDBJ databases">
        <title>Lacipirellula parvula gen. nov., sp. nov., representing a lineage of planctomycetes widespread in freshwater anoxic habitats, and description of the family Lacipirellulaceae.</title>
        <authorList>
            <person name="Dedysh S.N."/>
            <person name="Kulichevskaya I.S."/>
            <person name="Beletsky A.V."/>
            <person name="Rakitin A.L."/>
            <person name="Mardanov A.V."/>
            <person name="Ivanova A.A."/>
            <person name="Saltykova V.X."/>
            <person name="Rijpstra W.I.C."/>
            <person name="Sinninghe Damste J.S."/>
            <person name="Ravin N.V."/>
        </authorList>
    </citation>
    <scope>NUCLEOTIDE SEQUENCE [LARGE SCALE GENOMIC DNA]</scope>
    <source>
        <strain evidence="3">PX69</strain>
    </source>
</reference>
<keyword evidence="1" id="KW-0812">Transmembrane</keyword>
<dbReference type="AlphaFoldDB" id="A0A5K7XG34"/>
<organism evidence="2 3">
    <name type="scientific">Lacipirellula parvula</name>
    <dbReference type="NCBI Taxonomy" id="2650471"/>
    <lineage>
        <taxon>Bacteria</taxon>
        <taxon>Pseudomonadati</taxon>
        <taxon>Planctomycetota</taxon>
        <taxon>Planctomycetia</taxon>
        <taxon>Pirellulales</taxon>
        <taxon>Lacipirellulaceae</taxon>
        <taxon>Lacipirellula</taxon>
    </lineage>
</organism>
<feature type="transmembrane region" description="Helical" evidence="1">
    <location>
        <begin position="87"/>
        <end position="112"/>
    </location>
</feature>
<evidence type="ECO:0000256" key="1">
    <source>
        <dbReference type="SAM" id="Phobius"/>
    </source>
</evidence>
<dbReference type="InterPro" id="IPR021215">
    <property type="entry name" value="DUF2752"/>
</dbReference>
<gene>
    <name evidence="2" type="ORF">PLANPX_4594</name>
</gene>
<evidence type="ECO:0000313" key="3">
    <source>
        <dbReference type="Proteomes" id="UP000326837"/>
    </source>
</evidence>
<name>A0A5K7XG34_9BACT</name>
<evidence type="ECO:0000313" key="2">
    <source>
        <dbReference type="EMBL" id="BBO34982.1"/>
    </source>
</evidence>
<dbReference type="RefSeq" id="WP_152100456.1">
    <property type="nucleotide sequence ID" value="NZ_AP021861.1"/>
</dbReference>
<evidence type="ECO:0008006" key="4">
    <source>
        <dbReference type="Google" id="ProtNLM"/>
    </source>
</evidence>
<proteinExistence type="predicted"/>
<dbReference type="EMBL" id="AP021861">
    <property type="protein sequence ID" value="BBO34982.1"/>
    <property type="molecule type" value="Genomic_DNA"/>
</dbReference>
<sequence length="142" mass="15171">MDERRLLSLRLRLALAGISLVGAMLLFTAWRLSPDPRGYGTHEQLGLAPCAFYAWTGWKCPSCGMTTAWAHAMHGDLPAALHANAGGTLLCGLVVLATVWAAASAGMGTWFVIRPSPRWLLGIGSAGLMITILDWVRRLAAG</sequence>
<keyword evidence="3" id="KW-1185">Reference proteome</keyword>
<keyword evidence="1" id="KW-1133">Transmembrane helix</keyword>
<accession>A0A5K7XG34</accession>